<sequence>MKTCIITRCCDYEALTAIWLASVKATHDFLTAEDIEFYRKKLPHDYMPCVELYAIKDGSGEWAAFIGLSNEMIEMLFVHPDSMGKGYGSQLLRFAVKEKGLRKVDVNEQNPLALKFYASHGFTVVGRDATDGEGMAYPILHLEKPNEQTAKKLKSTSGAACK</sequence>
<evidence type="ECO:0000313" key="2">
    <source>
        <dbReference type="Proteomes" id="UP000308886"/>
    </source>
</evidence>
<gene>
    <name evidence="1" type="ORF">E5358_14325</name>
</gene>
<reference evidence="1" key="1">
    <citation type="submission" date="2019-04" db="EMBL/GenBank/DDBJ databases">
        <title>Microbes associate with the intestines of laboratory mice.</title>
        <authorList>
            <person name="Navarre W."/>
            <person name="Wong E."/>
            <person name="Huang K."/>
            <person name="Tropini C."/>
            <person name="Ng K."/>
            <person name="Yu B."/>
        </authorList>
    </citation>
    <scope>NUCLEOTIDE SEQUENCE</scope>
    <source>
        <strain evidence="1">NM73_A23</strain>
    </source>
</reference>
<evidence type="ECO:0000313" key="1">
    <source>
        <dbReference type="EMBL" id="TGX79867.1"/>
    </source>
</evidence>
<dbReference type="EMBL" id="SRZC01000035">
    <property type="protein sequence ID" value="TGX79867.1"/>
    <property type="molecule type" value="Genomic_DNA"/>
</dbReference>
<organism evidence="1 2">
    <name type="scientific">Palleniella muris</name>
    <dbReference type="NCBI Taxonomy" id="3038145"/>
    <lineage>
        <taxon>Bacteria</taxon>
        <taxon>Pseudomonadati</taxon>
        <taxon>Bacteroidota</taxon>
        <taxon>Bacteroidia</taxon>
        <taxon>Bacteroidales</taxon>
        <taxon>Prevotellaceae</taxon>
        <taxon>Palleniella</taxon>
    </lineage>
</organism>
<protein>
    <submittedName>
        <fullName evidence="1">GNAT family N-acetyltransferase</fullName>
    </submittedName>
</protein>
<comment type="caution">
    <text evidence="1">The sequence shown here is derived from an EMBL/GenBank/DDBJ whole genome shotgun (WGS) entry which is preliminary data.</text>
</comment>
<accession>A0AC61QN81</accession>
<name>A0AC61QN81_9BACT</name>
<dbReference type="Proteomes" id="UP000308886">
    <property type="component" value="Unassembled WGS sequence"/>
</dbReference>
<keyword evidence="2" id="KW-1185">Reference proteome</keyword>
<proteinExistence type="predicted"/>